<feature type="transmembrane region" description="Helical" evidence="5">
    <location>
        <begin position="220"/>
        <end position="242"/>
    </location>
</feature>
<evidence type="ECO:0000256" key="5">
    <source>
        <dbReference type="SAM" id="Phobius"/>
    </source>
</evidence>
<dbReference type="RefSeq" id="WP_071767772.1">
    <property type="nucleotide sequence ID" value="NZ_MEAU01000026.1"/>
</dbReference>
<accession>A0ABD6Q1X4</accession>
<dbReference type="InterPro" id="IPR050638">
    <property type="entry name" value="AA-Vitamin_Transporters"/>
</dbReference>
<feature type="transmembrane region" description="Helical" evidence="5">
    <location>
        <begin position="127"/>
        <end position="146"/>
    </location>
</feature>
<sequence length="300" mass="31826">MQNHTSLRSYLLLLGIGLIWGGQFLFNAQAVEDFPPVTIAAVRVLLGALTLSVVTCFVPEGASRRSKRPLSVYALLGLVALFEAVLPLFLIAWGQQHVSSSVTAVMVGGVPVITLVLSVFMSRNNRFTLYSGLSVLAGFLGILVLVNPRGSGLGEHNLAYEAAIFLGAVSFAISLNLLERIPHGEPIRSTRDMLWIASVPLAIAALVLDKPWSLHLGLDGVLPLILLGVLGSGVAYLMYASLIQRSGSVFTSLSNFIVPMVGVALGVAVRGESFGTRQGWALVLIVAALALGEMRAVIRA</sequence>
<reference evidence="8" key="1">
    <citation type="submission" date="2016-08" db="EMBL/GenBank/DDBJ databases">
        <title>Population biology and virulence potential of Burkholderia ubonensis.</title>
        <authorList>
            <person name="Price E.P."/>
            <person name="Currie B.J."/>
            <person name="Wagner D.M."/>
        </authorList>
    </citation>
    <scope>NUCLEOTIDE SEQUENCE [LARGE SCALE GENOMIC DNA]</scope>
    <source>
        <strain evidence="8">MSMB0103</strain>
    </source>
</reference>
<dbReference type="GO" id="GO:0016020">
    <property type="term" value="C:membrane"/>
    <property type="evidence" value="ECO:0007669"/>
    <property type="project" value="UniProtKB-SubCell"/>
</dbReference>
<protein>
    <recommendedName>
        <fullName evidence="6">EamA domain-containing protein</fullName>
    </recommendedName>
</protein>
<dbReference type="Pfam" id="PF00892">
    <property type="entry name" value="EamA"/>
    <property type="match status" value="2"/>
</dbReference>
<comment type="caution">
    <text evidence="7">The sequence shown here is derived from an EMBL/GenBank/DDBJ whole genome shotgun (WGS) entry which is preliminary data.</text>
</comment>
<evidence type="ECO:0000313" key="7">
    <source>
        <dbReference type="EMBL" id="OJA45425.1"/>
    </source>
</evidence>
<organism evidence="7 8">
    <name type="scientific">Burkholderia ubonensis</name>
    <dbReference type="NCBI Taxonomy" id="101571"/>
    <lineage>
        <taxon>Bacteria</taxon>
        <taxon>Pseudomonadati</taxon>
        <taxon>Pseudomonadota</taxon>
        <taxon>Betaproteobacteria</taxon>
        <taxon>Burkholderiales</taxon>
        <taxon>Burkholderiaceae</taxon>
        <taxon>Burkholderia</taxon>
        <taxon>Burkholderia cepacia complex</taxon>
    </lineage>
</organism>
<evidence type="ECO:0000256" key="4">
    <source>
        <dbReference type="ARBA" id="ARBA00023136"/>
    </source>
</evidence>
<evidence type="ECO:0000259" key="6">
    <source>
        <dbReference type="Pfam" id="PF00892"/>
    </source>
</evidence>
<dbReference type="EMBL" id="MEAU01000026">
    <property type="protein sequence ID" value="OJA45425.1"/>
    <property type="molecule type" value="Genomic_DNA"/>
</dbReference>
<feature type="transmembrane region" description="Helical" evidence="5">
    <location>
        <begin position="38"/>
        <end position="58"/>
    </location>
</feature>
<feature type="transmembrane region" description="Helical" evidence="5">
    <location>
        <begin position="158"/>
        <end position="178"/>
    </location>
</feature>
<keyword evidence="2 5" id="KW-0812">Transmembrane</keyword>
<name>A0ABD6Q1X4_9BURK</name>
<gene>
    <name evidence="7" type="ORF">BGV66_18550</name>
</gene>
<feature type="transmembrane region" description="Helical" evidence="5">
    <location>
        <begin position="249"/>
        <end position="268"/>
    </location>
</feature>
<evidence type="ECO:0000313" key="8">
    <source>
        <dbReference type="Proteomes" id="UP000183667"/>
    </source>
</evidence>
<feature type="transmembrane region" description="Helical" evidence="5">
    <location>
        <begin position="190"/>
        <end position="208"/>
    </location>
</feature>
<dbReference type="SUPFAM" id="SSF103481">
    <property type="entry name" value="Multidrug resistance efflux transporter EmrE"/>
    <property type="match status" value="2"/>
</dbReference>
<dbReference type="PANTHER" id="PTHR32322">
    <property type="entry name" value="INNER MEMBRANE TRANSPORTER"/>
    <property type="match status" value="1"/>
</dbReference>
<evidence type="ECO:0000256" key="1">
    <source>
        <dbReference type="ARBA" id="ARBA00004141"/>
    </source>
</evidence>
<dbReference type="InterPro" id="IPR037185">
    <property type="entry name" value="EmrE-like"/>
</dbReference>
<proteinExistence type="predicted"/>
<evidence type="ECO:0000256" key="3">
    <source>
        <dbReference type="ARBA" id="ARBA00022989"/>
    </source>
</evidence>
<feature type="transmembrane region" description="Helical" evidence="5">
    <location>
        <begin position="98"/>
        <end position="120"/>
    </location>
</feature>
<keyword evidence="3 5" id="KW-1133">Transmembrane helix</keyword>
<evidence type="ECO:0000256" key="2">
    <source>
        <dbReference type="ARBA" id="ARBA00022692"/>
    </source>
</evidence>
<feature type="domain" description="EamA" evidence="6">
    <location>
        <begin position="163"/>
        <end position="291"/>
    </location>
</feature>
<feature type="transmembrane region" description="Helical" evidence="5">
    <location>
        <begin position="7"/>
        <end position="26"/>
    </location>
</feature>
<feature type="transmembrane region" description="Helical" evidence="5">
    <location>
        <begin position="280"/>
        <end position="298"/>
    </location>
</feature>
<dbReference type="Proteomes" id="UP000183667">
    <property type="component" value="Unassembled WGS sequence"/>
</dbReference>
<comment type="subcellular location">
    <subcellularLocation>
        <location evidence="1">Membrane</location>
        <topology evidence="1">Multi-pass membrane protein</topology>
    </subcellularLocation>
</comment>
<feature type="transmembrane region" description="Helical" evidence="5">
    <location>
        <begin position="70"/>
        <end position="92"/>
    </location>
</feature>
<dbReference type="AlphaFoldDB" id="A0ABD6Q1X4"/>
<dbReference type="PANTHER" id="PTHR32322:SF9">
    <property type="entry name" value="AMINO-ACID METABOLITE EFFLUX PUMP-RELATED"/>
    <property type="match status" value="1"/>
</dbReference>
<feature type="domain" description="EamA" evidence="6">
    <location>
        <begin position="9"/>
        <end position="146"/>
    </location>
</feature>
<keyword evidence="4 5" id="KW-0472">Membrane</keyword>
<dbReference type="InterPro" id="IPR000620">
    <property type="entry name" value="EamA_dom"/>
</dbReference>